<protein>
    <recommendedName>
        <fullName evidence="4">Outer membrane protein beta-barrel domain-containing protein</fullName>
    </recommendedName>
</protein>
<name>A0ABW3Y212_9FLAO</name>
<evidence type="ECO:0008006" key="4">
    <source>
        <dbReference type="Google" id="ProtNLM"/>
    </source>
</evidence>
<reference evidence="3" key="1">
    <citation type="journal article" date="2019" name="Int. J. Syst. Evol. Microbiol.">
        <title>The Global Catalogue of Microorganisms (GCM) 10K type strain sequencing project: providing services to taxonomists for standard genome sequencing and annotation.</title>
        <authorList>
            <consortium name="The Broad Institute Genomics Platform"/>
            <consortium name="The Broad Institute Genome Sequencing Center for Infectious Disease"/>
            <person name="Wu L."/>
            <person name="Ma J."/>
        </authorList>
    </citation>
    <scope>NUCLEOTIDE SEQUENCE [LARGE SCALE GENOMIC DNA]</scope>
    <source>
        <strain evidence="3">CCUG 61485</strain>
    </source>
</reference>
<organism evidence="2 3">
    <name type="scientific">Namhaeicola litoreus</name>
    <dbReference type="NCBI Taxonomy" id="1052145"/>
    <lineage>
        <taxon>Bacteria</taxon>
        <taxon>Pseudomonadati</taxon>
        <taxon>Bacteroidota</taxon>
        <taxon>Flavobacteriia</taxon>
        <taxon>Flavobacteriales</taxon>
        <taxon>Flavobacteriaceae</taxon>
        <taxon>Namhaeicola</taxon>
    </lineage>
</organism>
<accession>A0ABW3Y212</accession>
<dbReference type="InterPro" id="IPR011250">
    <property type="entry name" value="OMP/PagP_B-barrel"/>
</dbReference>
<keyword evidence="3" id="KW-1185">Reference proteome</keyword>
<proteinExistence type="predicted"/>
<feature type="signal peptide" evidence="1">
    <location>
        <begin position="1"/>
        <end position="22"/>
    </location>
</feature>
<evidence type="ECO:0000256" key="1">
    <source>
        <dbReference type="SAM" id="SignalP"/>
    </source>
</evidence>
<comment type="caution">
    <text evidence="2">The sequence shown here is derived from an EMBL/GenBank/DDBJ whole genome shotgun (WGS) entry which is preliminary data.</text>
</comment>
<dbReference type="RefSeq" id="WP_377178488.1">
    <property type="nucleotide sequence ID" value="NZ_JBHTMY010000003.1"/>
</dbReference>
<evidence type="ECO:0000313" key="2">
    <source>
        <dbReference type="EMBL" id="MFD1315887.1"/>
    </source>
</evidence>
<keyword evidence="1" id="KW-0732">Signal</keyword>
<feature type="chain" id="PRO_5045379292" description="Outer membrane protein beta-barrel domain-containing protein" evidence="1">
    <location>
        <begin position="23"/>
        <end position="147"/>
    </location>
</feature>
<sequence>MKRLLTLFILAITFSFANVANAQEDYSALNLFVSFGDHAAINGHYEIPIAKNLTVSPSAVVAFDFDYIALGGRLDYYFDSLFKLNEPWDIWGGVDAGFVLGDDDKNDDFSLNLHAGVEYKLNDTWGIIGEIGGGTASFGGIGVGIHF</sequence>
<dbReference type="SUPFAM" id="SSF56925">
    <property type="entry name" value="OMPA-like"/>
    <property type="match status" value="1"/>
</dbReference>
<dbReference type="Proteomes" id="UP001597201">
    <property type="component" value="Unassembled WGS sequence"/>
</dbReference>
<gene>
    <name evidence="2" type="ORF">ACFQ39_09680</name>
</gene>
<evidence type="ECO:0000313" key="3">
    <source>
        <dbReference type="Proteomes" id="UP001597201"/>
    </source>
</evidence>
<dbReference type="EMBL" id="JBHTMY010000003">
    <property type="protein sequence ID" value="MFD1315887.1"/>
    <property type="molecule type" value="Genomic_DNA"/>
</dbReference>